<dbReference type="SMART" id="SM00487">
    <property type="entry name" value="DEXDc"/>
    <property type="match status" value="1"/>
</dbReference>
<keyword evidence="13" id="KW-0234">DNA repair</keyword>
<evidence type="ECO:0000256" key="3">
    <source>
        <dbReference type="ARBA" id="ARBA00005446"/>
    </source>
</evidence>
<evidence type="ECO:0000256" key="6">
    <source>
        <dbReference type="ARBA" id="ARBA00022763"/>
    </source>
</evidence>
<protein>
    <recommendedName>
        <fullName evidence="16">DNA helicase RecQ</fullName>
        <ecNumber evidence="16">5.6.2.4</ecNumber>
    </recommendedName>
</protein>
<evidence type="ECO:0000256" key="9">
    <source>
        <dbReference type="ARBA" id="ARBA00022833"/>
    </source>
</evidence>
<keyword evidence="12" id="KW-0233">DNA recombination</keyword>
<dbReference type="Pfam" id="PF16124">
    <property type="entry name" value="RecQ_Zn_bind"/>
    <property type="match status" value="1"/>
</dbReference>
<keyword evidence="7" id="KW-0378">Hydrolase</keyword>
<evidence type="ECO:0000313" key="21">
    <source>
        <dbReference type="Proteomes" id="UP001498935"/>
    </source>
</evidence>
<evidence type="ECO:0000256" key="12">
    <source>
        <dbReference type="ARBA" id="ARBA00023172"/>
    </source>
</evidence>
<keyword evidence="21" id="KW-1185">Reference proteome</keyword>
<dbReference type="Pfam" id="PF00270">
    <property type="entry name" value="DEAD"/>
    <property type="match status" value="1"/>
</dbReference>
<dbReference type="InterPro" id="IPR001650">
    <property type="entry name" value="Helicase_C-like"/>
</dbReference>
<dbReference type="InterPro" id="IPR011545">
    <property type="entry name" value="DEAD/DEAH_box_helicase_dom"/>
</dbReference>
<keyword evidence="9" id="KW-0862">Zinc</keyword>
<evidence type="ECO:0000259" key="17">
    <source>
        <dbReference type="PROSITE" id="PS50967"/>
    </source>
</evidence>
<keyword evidence="10" id="KW-0067">ATP-binding</keyword>
<dbReference type="InterPro" id="IPR044876">
    <property type="entry name" value="HRDC_dom_sf"/>
</dbReference>
<dbReference type="SMART" id="SM00341">
    <property type="entry name" value="HRDC"/>
    <property type="match status" value="1"/>
</dbReference>
<dbReference type="InterPro" id="IPR006293">
    <property type="entry name" value="DNA_helicase_ATP-dep_RecQ_bac"/>
</dbReference>
<keyword evidence="11" id="KW-0238">DNA-binding</keyword>
<evidence type="ECO:0000256" key="13">
    <source>
        <dbReference type="ARBA" id="ARBA00023204"/>
    </source>
</evidence>
<dbReference type="InterPro" id="IPR036388">
    <property type="entry name" value="WH-like_DNA-bd_sf"/>
</dbReference>
<dbReference type="EMBL" id="BAABNP010000006">
    <property type="protein sequence ID" value="GAA5340706.1"/>
    <property type="molecule type" value="Genomic_DNA"/>
</dbReference>
<sequence>MTAAATTSALDVLHDVFGYEEFRGQQAAIVDRLISGGDAVVLMPTGGGKSLCYQIPSLVRNGTGVVISPLIALMADQVAALDNLGVSAAYLNSTLDLDEAQEVERRLLDGELDLLYLAPERLVLPRTMQLLERADISLFAIDEAHCVSQWGHDFRSDYLGLGVLAERFPTVPRIALTATATPATHAELTERLHLQSAEHFVASFDRPNITYRIEPKASARSQLLNFITTEHPGDSGIVYCLSRRSVEQLAEALVARGIPALPYHAGLPAEVRADHQARFLREDGIVMVATIAFGMGIDKPDVRFVAHLDLPRSVEGYYQETGRAGRDGLPADAWMVYGLGDVVSQRRLIESGEGDQSHKRRVMSHLDSMLALCETVDCRRVQLLRYFDEDSAPCGNCDTCLTPPATWDATVAVQKLLSTVIRLDRERGQRFGSGQVIDVLRGNDNDRSRASNHDQLSVWGVGADLSETEWKAVIRQSLARGLLESHGDYGVLVLGPAADPVLRGEAEVSMRIDPVRRTGGGRSASKRRGGTEVALDPADSALFEALRAWRAAQAKEQSVPAYVVFPDATIYGIVDAKPRTIAQLGEVSGVGLKKLDRYGTEVLEVIAAHTG</sequence>
<dbReference type="PROSITE" id="PS51192">
    <property type="entry name" value="HELICASE_ATP_BIND_1"/>
    <property type="match status" value="1"/>
</dbReference>
<dbReference type="SUPFAM" id="SSF47819">
    <property type="entry name" value="HRDC-like"/>
    <property type="match status" value="1"/>
</dbReference>
<gene>
    <name evidence="20" type="primary">recQ</name>
    <name evidence="20" type="ORF">KACC15558_17460</name>
</gene>
<comment type="cofactor">
    <cofactor evidence="1">
        <name>Mg(2+)</name>
        <dbReference type="ChEBI" id="CHEBI:18420"/>
    </cofactor>
</comment>
<evidence type="ECO:0000256" key="2">
    <source>
        <dbReference type="ARBA" id="ARBA00001947"/>
    </source>
</evidence>
<dbReference type="InterPro" id="IPR004589">
    <property type="entry name" value="DNA_helicase_ATP-dep_RecQ"/>
</dbReference>
<evidence type="ECO:0000256" key="1">
    <source>
        <dbReference type="ARBA" id="ARBA00001946"/>
    </source>
</evidence>
<dbReference type="SUPFAM" id="SSF52540">
    <property type="entry name" value="P-loop containing nucleoside triphosphate hydrolases"/>
    <property type="match status" value="2"/>
</dbReference>
<dbReference type="Gene3D" id="1.10.150.80">
    <property type="entry name" value="HRDC domain"/>
    <property type="match status" value="1"/>
</dbReference>
<dbReference type="InterPro" id="IPR002121">
    <property type="entry name" value="HRDC_dom"/>
</dbReference>
<dbReference type="CDD" id="cd17920">
    <property type="entry name" value="DEXHc_RecQ"/>
    <property type="match status" value="1"/>
</dbReference>
<feature type="domain" description="Helicase C-terminal" evidence="19">
    <location>
        <begin position="219"/>
        <end position="370"/>
    </location>
</feature>
<keyword evidence="14" id="KW-0413">Isomerase</keyword>
<evidence type="ECO:0000256" key="16">
    <source>
        <dbReference type="NCBIfam" id="TIGR01389"/>
    </source>
</evidence>
<evidence type="ECO:0000256" key="14">
    <source>
        <dbReference type="ARBA" id="ARBA00023235"/>
    </source>
</evidence>
<feature type="domain" description="HRDC" evidence="17">
    <location>
        <begin position="536"/>
        <end position="611"/>
    </location>
</feature>
<keyword evidence="4" id="KW-0479">Metal-binding</keyword>
<dbReference type="InterPro" id="IPR027417">
    <property type="entry name" value="P-loop_NTPase"/>
</dbReference>
<evidence type="ECO:0000259" key="19">
    <source>
        <dbReference type="PROSITE" id="PS51194"/>
    </source>
</evidence>
<reference evidence="20 21" key="1">
    <citation type="submission" date="2024-02" db="EMBL/GenBank/DDBJ databases">
        <title>Characterization of antibiotic resistant novel bacterial strains and their environmental applications.</title>
        <authorList>
            <person name="Manzoor S."/>
            <person name="Abbas S."/>
            <person name="Arshad M."/>
            <person name="Li W.J."/>
            <person name="Ahmed I."/>
        </authorList>
    </citation>
    <scope>NUCLEOTIDE SEQUENCE [LARGE SCALE GENOMIC DNA]</scope>
    <source>
        <strain evidence="20 21">KACC 15558</strain>
    </source>
</reference>
<evidence type="ECO:0000259" key="18">
    <source>
        <dbReference type="PROSITE" id="PS51192"/>
    </source>
</evidence>
<dbReference type="CDD" id="cd18794">
    <property type="entry name" value="SF2_C_RecQ"/>
    <property type="match status" value="1"/>
</dbReference>
<evidence type="ECO:0000256" key="7">
    <source>
        <dbReference type="ARBA" id="ARBA00022801"/>
    </source>
</evidence>
<dbReference type="Proteomes" id="UP001498935">
    <property type="component" value="Unassembled WGS sequence"/>
</dbReference>
<accession>A0ABP9U186</accession>
<feature type="domain" description="Helicase ATP-binding" evidence="18">
    <location>
        <begin position="30"/>
        <end position="198"/>
    </location>
</feature>
<dbReference type="InterPro" id="IPR018982">
    <property type="entry name" value="RQC_domain"/>
</dbReference>
<evidence type="ECO:0000256" key="15">
    <source>
        <dbReference type="ARBA" id="ARBA00034617"/>
    </source>
</evidence>
<dbReference type="PANTHER" id="PTHR13710:SF105">
    <property type="entry name" value="ATP-DEPENDENT DNA HELICASE Q1"/>
    <property type="match status" value="1"/>
</dbReference>
<dbReference type="PROSITE" id="PS51194">
    <property type="entry name" value="HELICASE_CTER"/>
    <property type="match status" value="1"/>
</dbReference>
<comment type="catalytic activity">
    <reaction evidence="15">
        <text>Couples ATP hydrolysis with the unwinding of duplex DNA by translocating in the 3'-5' direction.</text>
        <dbReference type="EC" id="5.6.2.4"/>
    </reaction>
</comment>
<dbReference type="Gene3D" id="1.10.10.10">
    <property type="entry name" value="Winged helix-like DNA-binding domain superfamily/Winged helix DNA-binding domain"/>
    <property type="match status" value="1"/>
</dbReference>
<dbReference type="GO" id="GO:0004386">
    <property type="term" value="F:helicase activity"/>
    <property type="evidence" value="ECO:0007669"/>
    <property type="project" value="UniProtKB-KW"/>
</dbReference>
<comment type="cofactor">
    <cofactor evidence="2">
        <name>Zn(2+)</name>
        <dbReference type="ChEBI" id="CHEBI:29105"/>
    </cofactor>
</comment>
<evidence type="ECO:0000256" key="11">
    <source>
        <dbReference type="ARBA" id="ARBA00023125"/>
    </source>
</evidence>
<dbReference type="SMART" id="SM00956">
    <property type="entry name" value="RQC"/>
    <property type="match status" value="1"/>
</dbReference>
<keyword evidence="8 20" id="KW-0347">Helicase</keyword>
<dbReference type="EC" id="5.6.2.4" evidence="16"/>
<dbReference type="Pfam" id="PF00271">
    <property type="entry name" value="Helicase_C"/>
    <property type="match status" value="1"/>
</dbReference>
<dbReference type="InterPro" id="IPR032284">
    <property type="entry name" value="RecQ_Zn-bd"/>
</dbReference>
<keyword evidence="6" id="KW-0227">DNA damage</keyword>
<organism evidence="20 21">
    <name type="scientific">Brevibacterium ammoniilyticum</name>
    <dbReference type="NCBI Taxonomy" id="1046555"/>
    <lineage>
        <taxon>Bacteria</taxon>
        <taxon>Bacillati</taxon>
        <taxon>Actinomycetota</taxon>
        <taxon>Actinomycetes</taxon>
        <taxon>Micrococcales</taxon>
        <taxon>Brevibacteriaceae</taxon>
        <taxon>Brevibacterium</taxon>
    </lineage>
</organism>
<evidence type="ECO:0000313" key="20">
    <source>
        <dbReference type="EMBL" id="GAA5340706.1"/>
    </source>
</evidence>
<dbReference type="SMART" id="SM00490">
    <property type="entry name" value="HELICc"/>
    <property type="match status" value="1"/>
</dbReference>
<evidence type="ECO:0000256" key="4">
    <source>
        <dbReference type="ARBA" id="ARBA00022723"/>
    </source>
</evidence>
<proteinExistence type="inferred from homology"/>
<dbReference type="PANTHER" id="PTHR13710">
    <property type="entry name" value="DNA HELICASE RECQ FAMILY MEMBER"/>
    <property type="match status" value="1"/>
</dbReference>
<evidence type="ECO:0000256" key="8">
    <source>
        <dbReference type="ARBA" id="ARBA00022806"/>
    </source>
</evidence>
<name>A0ABP9U186_9MICO</name>
<dbReference type="NCBIfam" id="TIGR01389">
    <property type="entry name" value="recQ"/>
    <property type="match status" value="1"/>
</dbReference>
<dbReference type="InterPro" id="IPR014001">
    <property type="entry name" value="Helicase_ATP-bd"/>
</dbReference>
<evidence type="ECO:0000256" key="5">
    <source>
        <dbReference type="ARBA" id="ARBA00022741"/>
    </source>
</evidence>
<dbReference type="PROSITE" id="PS50967">
    <property type="entry name" value="HRDC"/>
    <property type="match status" value="1"/>
</dbReference>
<dbReference type="NCBIfam" id="TIGR00614">
    <property type="entry name" value="recQ_fam"/>
    <property type="match status" value="1"/>
</dbReference>
<keyword evidence="5" id="KW-0547">Nucleotide-binding</keyword>
<comment type="caution">
    <text evidence="20">The sequence shown here is derived from an EMBL/GenBank/DDBJ whole genome shotgun (WGS) entry which is preliminary data.</text>
</comment>
<dbReference type="RefSeq" id="WP_342037974.1">
    <property type="nucleotide sequence ID" value="NZ_BAABBK010000005.1"/>
</dbReference>
<evidence type="ECO:0000256" key="10">
    <source>
        <dbReference type="ARBA" id="ARBA00022840"/>
    </source>
</evidence>
<dbReference type="Pfam" id="PF00570">
    <property type="entry name" value="HRDC"/>
    <property type="match status" value="1"/>
</dbReference>
<dbReference type="InterPro" id="IPR010997">
    <property type="entry name" value="HRDC-like_sf"/>
</dbReference>
<comment type="similarity">
    <text evidence="3">Belongs to the helicase family. RecQ subfamily.</text>
</comment>
<dbReference type="Pfam" id="PF09382">
    <property type="entry name" value="RQC"/>
    <property type="match status" value="1"/>
</dbReference>
<dbReference type="Gene3D" id="3.40.50.300">
    <property type="entry name" value="P-loop containing nucleotide triphosphate hydrolases"/>
    <property type="match status" value="2"/>
</dbReference>